<dbReference type="Gene3D" id="3.40.50.150">
    <property type="entry name" value="Vaccinia Virus protein VP39"/>
    <property type="match status" value="1"/>
</dbReference>
<reference evidence="2 3" key="1">
    <citation type="submission" date="2023-07" db="EMBL/GenBank/DDBJ databases">
        <title>Genomic Encyclopedia of Type Strains, Phase IV (KMG-IV): sequencing the most valuable type-strain genomes for metagenomic binning, comparative biology and taxonomic classification.</title>
        <authorList>
            <person name="Goeker M."/>
        </authorList>
    </citation>
    <scope>NUCLEOTIDE SEQUENCE [LARGE SCALE GENOMIC DNA]</scope>
    <source>
        <strain evidence="2 3">DSM 25924</strain>
    </source>
</reference>
<sequence length="188" mass="21384">MGHRFNPAHVDRLLSEERRTILPPEPILSQLDIQSMHTVADVGCGPGYFTLPAAQMTQSSVYGVDVSSEMLAYLTDRAKEENMPNIIPIQSSAEQIDLPNESIDRLLCSFVLHEVDNLQKVLSEFQRIIKTDGKMLFLEWEKKMTGFGPPVDERLDAETLEAHIKEMGWCSQRFQPNTNHYGLLIERV</sequence>
<evidence type="ECO:0000313" key="3">
    <source>
        <dbReference type="Proteomes" id="UP001229209"/>
    </source>
</evidence>
<evidence type="ECO:0000313" key="2">
    <source>
        <dbReference type="EMBL" id="MDP9727113.1"/>
    </source>
</evidence>
<keyword evidence="2" id="KW-0830">Ubiquinone</keyword>
<accession>A0ABT9LS68</accession>
<dbReference type="CDD" id="cd02440">
    <property type="entry name" value="AdoMet_MTases"/>
    <property type="match status" value="1"/>
</dbReference>
<dbReference type="InterPro" id="IPR013216">
    <property type="entry name" value="Methyltransf_11"/>
</dbReference>
<dbReference type="InterPro" id="IPR029063">
    <property type="entry name" value="SAM-dependent_MTases_sf"/>
</dbReference>
<keyword evidence="3" id="KW-1185">Reference proteome</keyword>
<dbReference type="Pfam" id="PF08241">
    <property type="entry name" value="Methyltransf_11"/>
    <property type="match status" value="1"/>
</dbReference>
<proteinExistence type="predicted"/>
<evidence type="ECO:0000259" key="1">
    <source>
        <dbReference type="Pfam" id="PF08241"/>
    </source>
</evidence>
<feature type="domain" description="Methyltransferase type 11" evidence="1">
    <location>
        <begin position="41"/>
        <end position="137"/>
    </location>
</feature>
<protein>
    <submittedName>
        <fullName evidence="2">Ubiquinone/menaquinone biosynthesis C-methylase UbiE</fullName>
    </submittedName>
</protein>
<gene>
    <name evidence="2" type="ORF">J2S04_000035</name>
</gene>
<dbReference type="SUPFAM" id="SSF53335">
    <property type="entry name" value="S-adenosyl-L-methionine-dependent methyltransferases"/>
    <property type="match status" value="1"/>
</dbReference>
<comment type="caution">
    <text evidence="2">The sequence shown here is derived from an EMBL/GenBank/DDBJ whole genome shotgun (WGS) entry which is preliminary data.</text>
</comment>
<dbReference type="PANTHER" id="PTHR43861">
    <property type="entry name" value="TRANS-ACONITATE 2-METHYLTRANSFERASE-RELATED"/>
    <property type="match status" value="1"/>
</dbReference>
<name>A0ABT9LS68_9BACL</name>
<dbReference type="RefSeq" id="WP_306952524.1">
    <property type="nucleotide sequence ID" value="NZ_JAURUO010000001.1"/>
</dbReference>
<organism evidence="2 3">
    <name type="scientific">Alicyclobacillus tolerans</name>
    <dbReference type="NCBI Taxonomy" id="90970"/>
    <lineage>
        <taxon>Bacteria</taxon>
        <taxon>Bacillati</taxon>
        <taxon>Bacillota</taxon>
        <taxon>Bacilli</taxon>
        <taxon>Bacillales</taxon>
        <taxon>Alicyclobacillaceae</taxon>
        <taxon>Alicyclobacillus</taxon>
    </lineage>
</organism>
<dbReference type="EMBL" id="JAURUO010000001">
    <property type="protein sequence ID" value="MDP9727113.1"/>
    <property type="molecule type" value="Genomic_DNA"/>
</dbReference>
<dbReference type="Proteomes" id="UP001229209">
    <property type="component" value="Unassembled WGS sequence"/>
</dbReference>